<proteinExistence type="predicted"/>
<protein>
    <recommendedName>
        <fullName evidence="2">GGDEF domain-containing protein</fullName>
    </recommendedName>
</protein>
<organism evidence="3">
    <name type="scientific">Streptomyces sp. FR1</name>
    <dbReference type="NCBI Taxonomy" id="349971"/>
    <lineage>
        <taxon>Bacteria</taxon>
        <taxon>Bacillati</taxon>
        <taxon>Actinomycetota</taxon>
        <taxon>Actinomycetes</taxon>
        <taxon>Kitasatosporales</taxon>
        <taxon>Streptomycetaceae</taxon>
        <taxon>Streptomyces</taxon>
    </lineage>
</organism>
<keyword evidence="3" id="KW-0614">Plasmid</keyword>
<evidence type="ECO:0000256" key="1">
    <source>
        <dbReference type="SAM" id="Phobius"/>
    </source>
</evidence>
<dbReference type="AlphaFoldDB" id="Q2LEN4"/>
<dbReference type="NCBIfam" id="TIGR00254">
    <property type="entry name" value="GGDEF"/>
    <property type="match status" value="1"/>
</dbReference>
<feature type="transmembrane region" description="Helical" evidence="1">
    <location>
        <begin position="15"/>
        <end position="35"/>
    </location>
</feature>
<keyword evidence="1" id="KW-0472">Membrane</keyword>
<reference evidence="3" key="1">
    <citation type="journal article" date="2006" name="Appl. Environ. Microbiol.">
        <title>Diversity of telomere palindromic sequences and replication genes among Streptomyces linear plasmids.</title>
        <authorList>
            <person name="Zhang R."/>
            <person name="Yang Y."/>
            <person name="Fang P."/>
            <person name="Jiang C."/>
            <person name="Xu L."/>
            <person name="Zhu Y."/>
            <person name="Shen M."/>
            <person name="Xia H."/>
            <person name="Zhao J."/>
            <person name="Chen T."/>
            <person name="Qin Z."/>
        </authorList>
    </citation>
    <scope>NUCLEOTIDE SEQUENCE</scope>
    <source>
        <strain evidence="3">FR1</strain>
        <plasmid evidence="3">pFRL1</plasmid>
    </source>
</reference>
<dbReference type="PANTHER" id="PTHR44757:SF2">
    <property type="entry name" value="BIOFILM ARCHITECTURE MAINTENANCE PROTEIN MBAA"/>
    <property type="match status" value="1"/>
</dbReference>
<dbReference type="InterPro" id="IPR000160">
    <property type="entry name" value="GGDEF_dom"/>
</dbReference>
<evidence type="ECO:0000259" key="2">
    <source>
        <dbReference type="PROSITE" id="PS50887"/>
    </source>
</evidence>
<geneLocation type="plasmid" evidence="3">
    <name>pFRL1</name>
</geneLocation>
<keyword evidence="1" id="KW-1133">Transmembrane helix</keyword>
<gene>
    <name evidence="3" type="ORF">pFRL1.43</name>
</gene>
<dbReference type="SUPFAM" id="SSF55073">
    <property type="entry name" value="Nucleotide cyclase"/>
    <property type="match status" value="1"/>
</dbReference>
<name>Q2LEN4_9ACTN</name>
<dbReference type="Pfam" id="PF00990">
    <property type="entry name" value="GGDEF"/>
    <property type="match status" value="1"/>
</dbReference>
<dbReference type="InterPro" id="IPR052155">
    <property type="entry name" value="Biofilm_reg_signaling"/>
</dbReference>
<dbReference type="PROSITE" id="PS50887">
    <property type="entry name" value="GGDEF"/>
    <property type="match status" value="1"/>
</dbReference>
<evidence type="ECO:0000313" key="3">
    <source>
        <dbReference type="EMBL" id="ABC67431.1"/>
    </source>
</evidence>
<dbReference type="PANTHER" id="PTHR44757">
    <property type="entry name" value="DIGUANYLATE CYCLASE DGCP"/>
    <property type="match status" value="1"/>
</dbReference>
<dbReference type="Gene3D" id="3.30.70.270">
    <property type="match status" value="1"/>
</dbReference>
<feature type="domain" description="GGDEF" evidence="2">
    <location>
        <begin position="69"/>
        <end position="201"/>
    </location>
</feature>
<dbReference type="CDD" id="cd01949">
    <property type="entry name" value="GGDEF"/>
    <property type="match status" value="1"/>
</dbReference>
<dbReference type="InterPro" id="IPR029787">
    <property type="entry name" value="Nucleotide_cyclase"/>
</dbReference>
<keyword evidence="1" id="KW-0812">Transmembrane</keyword>
<accession>Q2LEN4</accession>
<dbReference type="SMART" id="SM00267">
    <property type="entry name" value="GGDEF"/>
    <property type="match status" value="1"/>
</dbReference>
<sequence length="223" mass="23768">MDPVTRVPGPLGQRALLITTLAVPLTGWTLHALTLHRRLAAERRDPLTGAQRRAAFEHRAQRLLARHRQDALLCLVDLDHFKGLNDTHGHAAGDAALAATGERLARWAGPHGVVGRLGGDEFAVATRVGEDAIGQHLQALVDALHEPVPTEAGPVAVAASVGAAVPDYLGIHALPALMRGADVSMYRTKHSGHYGWAEIEDLQTPTVNGRRVGRPGTTLERAA</sequence>
<dbReference type="InterPro" id="IPR043128">
    <property type="entry name" value="Rev_trsase/Diguanyl_cyclase"/>
</dbReference>
<dbReference type="EMBL" id="DQ322651">
    <property type="protein sequence ID" value="ABC67431.1"/>
    <property type="molecule type" value="Genomic_DNA"/>
</dbReference>
<dbReference type="RefSeq" id="WP_012477072.1">
    <property type="nucleotide sequence ID" value="NC_010851.1"/>
</dbReference>